<dbReference type="Pfam" id="PF15780">
    <property type="entry name" value="ASH"/>
    <property type="match status" value="1"/>
</dbReference>
<evidence type="ECO:0000256" key="3">
    <source>
        <dbReference type="ARBA" id="ARBA00022729"/>
    </source>
</evidence>
<feature type="signal peptide" evidence="6">
    <location>
        <begin position="1"/>
        <end position="29"/>
    </location>
</feature>
<dbReference type="Gene3D" id="2.60.40.10">
    <property type="entry name" value="Immunoglobulins"/>
    <property type="match status" value="2"/>
</dbReference>
<protein>
    <recommendedName>
        <fullName evidence="7">Abnormal spindle-like microcephaly-associated protein ASH domain-containing protein</fullName>
    </recommendedName>
</protein>
<keyword evidence="2" id="KW-0963">Cytoplasm</keyword>
<feature type="domain" description="Abnormal spindle-like microcephaly-associated protein ASH" evidence="7">
    <location>
        <begin position="873"/>
        <end position="960"/>
    </location>
</feature>
<keyword evidence="5" id="KW-0325">Glycoprotein</keyword>
<feature type="chain" id="PRO_5030875531" description="Abnormal spindle-like microcephaly-associated protein ASH domain-containing protein" evidence="6">
    <location>
        <begin position="30"/>
        <end position="990"/>
    </location>
</feature>
<evidence type="ECO:0000313" key="9">
    <source>
        <dbReference type="Proteomes" id="UP000521199"/>
    </source>
</evidence>
<dbReference type="InterPro" id="IPR028994">
    <property type="entry name" value="Integrin_alpha_N"/>
</dbReference>
<dbReference type="GO" id="GO:0005737">
    <property type="term" value="C:cytoplasm"/>
    <property type="evidence" value="ECO:0007669"/>
    <property type="project" value="UniProtKB-SubCell"/>
</dbReference>
<evidence type="ECO:0000256" key="1">
    <source>
        <dbReference type="ARBA" id="ARBA00004496"/>
    </source>
</evidence>
<dbReference type="SUPFAM" id="SSF50965">
    <property type="entry name" value="Galactose oxidase, central domain"/>
    <property type="match status" value="1"/>
</dbReference>
<gene>
    <name evidence="8" type="ORF">HNQ52_001555</name>
</gene>
<dbReference type="PANTHER" id="PTHR36220">
    <property type="entry name" value="UNNAMED PRODUCT"/>
    <property type="match status" value="1"/>
</dbReference>
<dbReference type="Pfam" id="PF14312">
    <property type="entry name" value="FG-GAP_2"/>
    <property type="match status" value="6"/>
</dbReference>
<dbReference type="AlphaFoldDB" id="A0A7W8FZD6"/>
<dbReference type="RefSeq" id="WP_183960531.1">
    <property type="nucleotide sequence ID" value="NZ_JACHHP010000002.1"/>
</dbReference>
<dbReference type="EMBL" id="JACHHP010000002">
    <property type="protein sequence ID" value="MBB5208026.1"/>
    <property type="molecule type" value="Genomic_DNA"/>
</dbReference>
<evidence type="ECO:0000256" key="2">
    <source>
        <dbReference type="ARBA" id="ARBA00022490"/>
    </source>
</evidence>
<evidence type="ECO:0000256" key="6">
    <source>
        <dbReference type="SAM" id="SignalP"/>
    </source>
</evidence>
<organism evidence="8 9">
    <name type="scientific">Chiayiivirga flava</name>
    <dbReference type="NCBI Taxonomy" id="659595"/>
    <lineage>
        <taxon>Bacteria</taxon>
        <taxon>Pseudomonadati</taxon>
        <taxon>Pseudomonadota</taxon>
        <taxon>Gammaproteobacteria</taxon>
        <taxon>Lysobacterales</taxon>
        <taxon>Lysobacteraceae</taxon>
        <taxon>Chiayiivirga</taxon>
    </lineage>
</organism>
<name>A0A7W8FZD6_9GAMM</name>
<keyword evidence="4" id="KW-0677">Repeat</keyword>
<dbReference type="InterPro" id="IPR013783">
    <property type="entry name" value="Ig-like_fold"/>
</dbReference>
<dbReference type="SMART" id="SM00191">
    <property type="entry name" value="Int_alpha"/>
    <property type="match status" value="5"/>
</dbReference>
<comment type="caution">
    <text evidence="8">The sequence shown here is derived from an EMBL/GenBank/DDBJ whole genome shotgun (WGS) entry which is preliminary data.</text>
</comment>
<dbReference type="Gene3D" id="2.130.10.130">
    <property type="entry name" value="Integrin alpha, N-terminal"/>
    <property type="match status" value="2"/>
</dbReference>
<dbReference type="InterPro" id="IPR011043">
    <property type="entry name" value="Gal_Oxase/kelch_b-propeller"/>
</dbReference>
<evidence type="ECO:0000259" key="7">
    <source>
        <dbReference type="Pfam" id="PF15780"/>
    </source>
</evidence>
<dbReference type="PANTHER" id="PTHR36220:SF1">
    <property type="entry name" value="GAMMA TUBULIN COMPLEX COMPONENT C-TERMINAL DOMAIN-CONTAINING PROTEIN"/>
    <property type="match status" value="1"/>
</dbReference>
<dbReference type="InterPro" id="IPR031549">
    <property type="entry name" value="ASH"/>
</dbReference>
<evidence type="ECO:0000256" key="5">
    <source>
        <dbReference type="ARBA" id="ARBA00023180"/>
    </source>
</evidence>
<comment type="subcellular location">
    <subcellularLocation>
        <location evidence="1">Cytoplasm</location>
    </subcellularLocation>
</comment>
<keyword evidence="3 6" id="KW-0732">Signal</keyword>
<proteinExistence type="predicted"/>
<dbReference type="InterPro" id="IPR013519">
    <property type="entry name" value="Int_alpha_beta-p"/>
</dbReference>
<dbReference type="PROSITE" id="PS51470">
    <property type="entry name" value="FG_GAP"/>
    <property type="match status" value="1"/>
</dbReference>
<evidence type="ECO:0000313" key="8">
    <source>
        <dbReference type="EMBL" id="MBB5208026.1"/>
    </source>
</evidence>
<dbReference type="Proteomes" id="UP000521199">
    <property type="component" value="Unassembled WGS sequence"/>
</dbReference>
<evidence type="ECO:0000256" key="4">
    <source>
        <dbReference type="ARBA" id="ARBA00022737"/>
    </source>
</evidence>
<dbReference type="NCBIfam" id="NF012200">
    <property type="entry name" value="choice_anch_D"/>
    <property type="match status" value="2"/>
</dbReference>
<keyword evidence="9" id="KW-1185">Reference proteome</keyword>
<accession>A0A7W8FZD6</accession>
<reference evidence="8 9" key="1">
    <citation type="submission" date="2020-08" db="EMBL/GenBank/DDBJ databases">
        <title>Genomic Encyclopedia of Type Strains, Phase IV (KMG-IV): sequencing the most valuable type-strain genomes for metagenomic binning, comparative biology and taxonomic classification.</title>
        <authorList>
            <person name="Goeker M."/>
        </authorList>
    </citation>
    <scope>NUCLEOTIDE SEQUENCE [LARGE SCALE GENOMIC DNA]</scope>
    <source>
        <strain evidence="8 9">DSM 24163</strain>
    </source>
</reference>
<dbReference type="InterPro" id="IPR013517">
    <property type="entry name" value="FG-GAP"/>
</dbReference>
<sequence length="990" mass="99213">MKSARHRWGAMVAAGLVAWCVGAVLPVQAGTPPAAQVELVTPDMAFANVGRAVAVDGDTALVSSPFANVGADDGAGAVYVFVRSGGAWTQQAVLAASVAEPFSGFGSAVAIDGDTAVVGAPSATGVVDFAGAVYVFTRSGTTWTQQARLVAADGEGFSDFARTLAVDGDSIVVGAPSMFLGNQNVVGAAYVFARSGGTWTQQQKLLASDGGEFDSFGNAVAIDGDRVVIGAHQADVGSALFAGAAYAFERSGGTWTQTQKITPGVPTEDDTFGSSVALDGDSVVIGARQPPLLDDGGTGRAFVFVDDGTAWTQQAELMAADPAIGDEFGAAVGIAGDQVIVSAPFNGATPGVDLEAGAVYVFQRAMGVWTQQSRIRAVAGRQGEHMGDRVDLSGITAIVGASEATVGDNAFQGKAYIFTLGLPQLQVAPLAMDFGAVAVGASSAPQTLTVRNVGTADLFSGAITLGGADAANFAIVGDACGGERLGPAQSCVAQVAFTPDAIRSYAAQVIAPGSAGVAFVDATGEGVEPPPQIAVTPNPIEAMLPQDASATLPITVSHPGTSGTLAWELVQDATPPARRLHVLGAATAVSAALPDGALDFAGFRRSPARTGAGTPGPNGLPPLGQTLTHSTSDAIVVGNSLVCGNNDTGTTNANQFLRVFTLADFGIDSDFAVDSVQFAVEDVSVATTVTVNLYLLDGTDLRYFAMQRIATADVALQPQSTAYIDVPLPATVPADATLVFEVAIPDMEASAGNYAPGSNAAGQTAPSYVAATACGADDPVDTASIGAPDMHLVMSVTGTSAAPAPDCTLPTWLDLATQSGTLAPGASQSVDLQFDTAGLPQGTVTAQLCFASNAEDALYLVPVTLDVTATPQLSVDTTSLDFGSVVVGVQSDARTVVVSNPGTVAATIGTAAIDDAAFAIVADTCSNTSLAAGDTCNIDIVFAPQATGAATGTLQLPSDAADSPATVALAGNGLPAGIAIFADGFEGLGD</sequence>